<evidence type="ECO:0000256" key="16">
    <source>
        <dbReference type="RuleBase" id="RU000304"/>
    </source>
</evidence>
<protein>
    <recommendedName>
        <fullName evidence="3">Serine/threonine-protein kinase ULK3</fullName>
        <ecNumber evidence="2">2.7.11.1</ecNumber>
    </recommendedName>
    <alternativeName>
        <fullName evidence="12">Unc-51-like kinase 3</fullName>
    </alternativeName>
</protein>
<comment type="subcellular location">
    <subcellularLocation>
        <location evidence="1">Cytoplasm</location>
    </subcellularLocation>
</comment>
<accession>A0A7K7CH54</accession>
<keyword evidence="7" id="KW-0677">Repeat</keyword>
<dbReference type="GO" id="GO:0000045">
    <property type="term" value="P:autophagosome assembly"/>
    <property type="evidence" value="ECO:0007669"/>
    <property type="project" value="TreeGrafter"/>
</dbReference>
<dbReference type="CDD" id="cd14121">
    <property type="entry name" value="STKc_ULK3"/>
    <property type="match status" value="1"/>
</dbReference>
<evidence type="ECO:0000256" key="5">
    <source>
        <dbReference type="ARBA" id="ARBA00022527"/>
    </source>
</evidence>
<comment type="catalytic activity">
    <reaction evidence="14">
        <text>L-seryl-[protein] + ATP = O-phospho-L-seryl-[protein] + ADP + H(+)</text>
        <dbReference type="Rhea" id="RHEA:17989"/>
        <dbReference type="Rhea" id="RHEA-COMP:9863"/>
        <dbReference type="Rhea" id="RHEA-COMP:11604"/>
        <dbReference type="ChEBI" id="CHEBI:15378"/>
        <dbReference type="ChEBI" id="CHEBI:29999"/>
        <dbReference type="ChEBI" id="CHEBI:30616"/>
        <dbReference type="ChEBI" id="CHEBI:83421"/>
        <dbReference type="ChEBI" id="CHEBI:456216"/>
        <dbReference type="EC" id="2.7.11.1"/>
    </reaction>
</comment>
<dbReference type="CDD" id="cd02684">
    <property type="entry name" value="MIT_2"/>
    <property type="match status" value="1"/>
</dbReference>
<dbReference type="GO" id="GO:0061709">
    <property type="term" value="P:reticulophagy"/>
    <property type="evidence" value="ECO:0007669"/>
    <property type="project" value="TreeGrafter"/>
</dbReference>
<dbReference type="Gene3D" id="3.30.200.20">
    <property type="entry name" value="Phosphorylase Kinase, domain 1"/>
    <property type="match status" value="1"/>
</dbReference>
<keyword evidence="4" id="KW-0963">Cytoplasm</keyword>
<dbReference type="EMBL" id="VZSI01000161">
    <property type="protein sequence ID" value="NWY20179.1"/>
    <property type="molecule type" value="Genomic_DNA"/>
</dbReference>
<gene>
    <name evidence="18" type="primary">Ulk3</name>
    <name evidence="18" type="ORF">APHCOE_R10043</name>
</gene>
<dbReference type="GO" id="GO:0000422">
    <property type="term" value="P:autophagy of mitochondrion"/>
    <property type="evidence" value="ECO:0007669"/>
    <property type="project" value="TreeGrafter"/>
</dbReference>
<sequence length="492" mass="55874">MAGAGWAPPRLDEFILTERLGSGTYATVYKAYRKRDTREVVAIKCVNKRSLNRTSVENLLTEIEILKTIRHPNIVELKDFQWDSDHIYLIMEFCAGGDLSRFIRMRRLLPEKVARIFLQQLACALKFLHDHNISHLDLKPQNILLSAPENPQLKLADFGFAQYMSPWDEQHVLRGSPLYMAPEMVCRQQYDARVDLWSVGVILYEALFGKPPFASRSFAELEEKIRSERAVEVTWHGMELGEVLTVLSGLSPFLPQLPSRPQLSLECRDLLGQLLERDPLKRISFERFFAHPFVDMEHVPGPESLSKATNLVVEAVRKDQEGDANAALSLYCKALEYFVPALHYESDARRKEAIRAKVGQYISRAEELKVLVTSSNKNLLEKGNPARELLKEMAKDKPRLCTALEVASAAIAKEEEGRDDSDALELYQQSLGELLLLLAAEPAGRRRELLHVEIQTLMARAEYLKDQIKMREAQSMGKEALAESVRSSESPS</sequence>
<comment type="similarity">
    <text evidence="16">Belongs to the protein kinase superfamily.</text>
</comment>
<evidence type="ECO:0000256" key="10">
    <source>
        <dbReference type="ARBA" id="ARBA00022840"/>
    </source>
</evidence>
<feature type="domain" description="Protein kinase" evidence="17">
    <location>
        <begin position="14"/>
        <end position="294"/>
    </location>
</feature>
<evidence type="ECO:0000256" key="4">
    <source>
        <dbReference type="ARBA" id="ARBA00022490"/>
    </source>
</evidence>
<comment type="catalytic activity">
    <reaction evidence="13">
        <text>L-threonyl-[protein] + ATP = O-phospho-L-threonyl-[protein] + ADP + H(+)</text>
        <dbReference type="Rhea" id="RHEA:46608"/>
        <dbReference type="Rhea" id="RHEA-COMP:11060"/>
        <dbReference type="Rhea" id="RHEA-COMP:11605"/>
        <dbReference type="ChEBI" id="CHEBI:15378"/>
        <dbReference type="ChEBI" id="CHEBI:30013"/>
        <dbReference type="ChEBI" id="CHEBI:30616"/>
        <dbReference type="ChEBI" id="CHEBI:61977"/>
        <dbReference type="ChEBI" id="CHEBI:456216"/>
        <dbReference type="EC" id="2.7.11.1"/>
    </reaction>
</comment>
<dbReference type="GO" id="GO:0005776">
    <property type="term" value="C:autophagosome"/>
    <property type="evidence" value="ECO:0007669"/>
    <property type="project" value="TreeGrafter"/>
</dbReference>
<keyword evidence="6" id="KW-0808">Transferase</keyword>
<dbReference type="GO" id="GO:0010506">
    <property type="term" value="P:regulation of autophagy"/>
    <property type="evidence" value="ECO:0007669"/>
    <property type="project" value="InterPro"/>
</dbReference>
<feature type="non-terminal residue" evidence="18">
    <location>
        <position position="1"/>
    </location>
</feature>
<reference evidence="18 19" key="1">
    <citation type="submission" date="2019-09" db="EMBL/GenBank/DDBJ databases">
        <title>Bird 10,000 Genomes (B10K) Project - Family phase.</title>
        <authorList>
            <person name="Zhang G."/>
        </authorList>
    </citation>
    <scope>NUCLEOTIDE SEQUENCE [LARGE SCALE GENOMIC DNA]</scope>
    <source>
        <strain evidence="18">OUT-0022</strain>
        <tissue evidence="18">Blood</tissue>
    </source>
</reference>
<evidence type="ECO:0000256" key="6">
    <source>
        <dbReference type="ARBA" id="ARBA00022679"/>
    </source>
</evidence>
<dbReference type="FunFam" id="3.30.200.20:FF:000238">
    <property type="entry name" value="Putative serine/threonine-protein kinase ULK3"/>
    <property type="match status" value="1"/>
</dbReference>
<dbReference type="SUPFAM" id="SSF116846">
    <property type="entry name" value="MIT domain"/>
    <property type="match status" value="2"/>
</dbReference>
<dbReference type="GO" id="GO:0005524">
    <property type="term" value="F:ATP binding"/>
    <property type="evidence" value="ECO:0007669"/>
    <property type="project" value="UniProtKB-UniRule"/>
</dbReference>
<dbReference type="GO" id="GO:0034727">
    <property type="term" value="P:piecemeal microautophagy of the nucleus"/>
    <property type="evidence" value="ECO:0007669"/>
    <property type="project" value="TreeGrafter"/>
</dbReference>
<dbReference type="EC" id="2.7.11.1" evidence="2"/>
<keyword evidence="10 15" id="KW-0067">ATP-binding</keyword>
<feature type="binding site" evidence="15">
    <location>
        <position position="44"/>
    </location>
    <ligand>
        <name>ATP</name>
        <dbReference type="ChEBI" id="CHEBI:30616"/>
    </ligand>
</feature>
<evidence type="ECO:0000256" key="2">
    <source>
        <dbReference type="ARBA" id="ARBA00012513"/>
    </source>
</evidence>
<dbReference type="FunFam" id="1.10.510.10:FF:000571">
    <property type="entry name" value="Maternal embryonic leucine zipper kinase"/>
    <property type="match status" value="1"/>
</dbReference>
<evidence type="ECO:0000256" key="14">
    <source>
        <dbReference type="ARBA" id="ARBA00048679"/>
    </source>
</evidence>
<keyword evidence="9 18" id="KW-0418">Kinase</keyword>
<evidence type="ECO:0000256" key="9">
    <source>
        <dbReference type="ARBA" id="ARBA00022777"/>
    </source>
</evidence>
<dbReference type="GO" id="GO:0005829">
    <property type="term" value="C:cytosol"/>
    <property type="evidence" value="ECO:0007669"/>
    <property type="project" value="TreeGrafter"/>
</dbReference>
<dbReference type="InterPro" id="IPR036181">
    <property type="entry name" value="MIT_dom_sf"/>
</dbReference>
<dbReference type="PROSITE" id="PS00108">
    <property type="entry name" value="PROTEIN_KINASE_ST"/>
    <property type="match status" value="1"/>
</dbReference>
<evidence type="ECO:0000256" key="13">
    <source>
        <dbReference type="ARBA" id="ARBA00047899"/>
    </source>
</evidence>
<dbReference type="GO" id="GO:0034045">
    <property type="term" value="C:phagophore assembly site membrane"/>
    <property type="evidence" value="ECO:0007669"/>
    <property type="project" value="TreeGrafter"/>
</dbReference>
<organism evidence="18 19">
    <name type="scientific">Aphelocoma coerulescens</name>
    <name type="common">Florida scrub-jay</name>
    <name type="synonym">Corvus coerulescens</name>
    <dbReference type="NCBI Taxonomy" id="39617"/>
    <lineage>
        <taxon>Eukaryota</taxon>
        <taxon>Metazoa</taxon>
        <taxon>Chordata</taxon>
        <taxon>Craniata</taxon>
        <taxon>Vertebrata</taxon>
        <taxon>Euteleostomi</taxon>
        <taxon>Archelosauria</taxon>
        <taxon>Archosauria</taxon>
        <taxon>Dinosauria</taxon>
        <taxon>Saurischia</taxon>
        <taxon>Theropoda</taxon>
        <taxon>Coelurosauria</taxon>
        <taxon>Aves</taxon>
        <taxon>Neognathae</taxon>
        <taxon>Neoaves</taxon>
        <taxon>Telluraves</taxon>
        <taxon>Australaves</taxon>
        <taxon>Passeriformes</taxon>
        <taxon>Corvoidea</taxon>
        <taxon>Corvidae</taxon>
        <taxon>Aphelocoma</taxon>
    </lineage>
</organism>
<dbReference type="Gene3D" id="1.20.58.80">
    <property type="entry name" value="Phosphotransferase system, lactose/cellobiose-type IIA subunit"/>
    <property type="match status" value="2"/>
</dbReference>
<evidence type="ECO:0000256" key="1">
    <source>
        <dbReference type="ARBA" id="ARBA00004496"/>
    </source>
</evidence>
<dbReference type="PROSITE" id="PS50011">
    <property type="entry name" value="PROTEIN_KINASE_DOM"/>
    <property type="match status" value="1"/>
</dbReference>
<dbReference type="SUPFAM" id="SSF56112">
    <property type="entry name" value="Protein kinase-like (PK-like)"/>
    <property type="match status" value="1"/>
</dbReference>
<dbReference type="Proteomes" id="UP000575874">
    <property type="component" value="Unassembled WGS sequence"/>
</dbReference>
<dbReference type="FunFam" id="1.20.58.80:FF:000010">
    <property type="entry name" value="serine/threonine-protein kinase ULK3 isoform X1"/>
    <property type="match status" value="1"/>
</dbReference>
<dbReference type="Pfam" id="PF00069">
    <property type="entry name" value="Pkinase"/>
    <property type="match status" value="1"/>
</dbReference>
<dbReference type="InterPro" id="IPR017441">
    <property type="entry name" value="Protein_kinase_ATP_BS"/>
</dbReference>
<dbReference type="PANTHER" id="PTHR24348:SF65">
    <property type="entry name" value="SERINE_THREONINE-PROTEIN KINASE ULK3"/>
    <property type="match status" value="1"/>
</dbReference>
<comment type="caution">
    <text evidence="18">The sequence shown here is derived from an EMBL/GenBank/DDBJ whole genome shotgun (WGS) entry which is preliminary data.</text>
</comment>
<proteinExistence type="inferred from homology"/>
<keyword evidence="11" id="KW-0072">Autophagy</keyword>
<evidence type="ECO:0000256" key="11">
    <source>
        <dbReference type="ARBA" id="ARBA00023006"/>
    </source>
</evidence>
<dbReference type="GO" id="GO:0042594">
    <property type="term" value="P:response to starvation"/>
    <property type="evidence" value="ECO:0007669"/>
    <property type="project" value="TreeGrafter"/>
</dbReference>
<evidence type="ECO:0000259" key="17">
    <source>
        <dbReference type="PROSITE" id="PS50011"/>
    </source>
</evidence>
<evidence type="ECO:0000256" key="8">
    <source>
        <dbReference type="ARBA" id="ARBA00022741"/>
    </source>
</evidence>
<evidence type="ECO:0000313" key="19">
    <source>
        <dbReference type="Proteomes" id="UP000575874"/>
    </source>
</evidence>
<dbReference type="PANTHER" id="PTHR24348">
    <property type="entry name" value="SERINE/THREONINE-PROTEIN KINASE UNC-51-RELATED"/>
    <property type="match status" value="1"/>
</dbReference>
<dbReference type="GO" id="GO:0004674">
    <property type="term" value="F:protein serine/threonine kinase activity"/>
    <property type="evidence" value="ECO:0007669"/>
    <property type="project" value="UniProtKB-KW"/>
</dbReference>
<evidence type="ECO:0000256" key="12">
    <source>
        <dbReference type="ARBA" id="ARBA00032242"/>
    </source>
</evidence>
<dbReference type="FunFam" id="1.20.58.80:FF:000008">
    <property type="entry name" value="serine/threonine-protein kinase ULK3 isoform X1"/>
    <property type="match status" value="1"/>
</dbReference>
<dbReference type="PROSITE" id="PS00107">
    <property type="entry name" value="PROTEIN_KINASE_ATP"/>
    <property type="match status" value="1"/>
</dbReference>
<keyword evidence="19" id="KW-1185">Reference proteome</keyword>
<dbReference type="Pfam" id="PF04212">
    <property type="entry name" value="MIT"/>
    <property type="match status" value="2"/>
</dbReference>
<dbReference type="Gene3D" id="1.10.510.10">
    <property type="entry name" value="Transferase(Phosphotransferase) domain 1"/>
    <property type="match status" value="1"/>
</dbReference>
<keyword evidence="8 15" id="KW-0547">Nucleotide-binding</keyword>
<dbReference type="SMART" id="SM00220">
    <property type="entry name" value="S_TKc"/>
    <property type="match status" value="1"/>
</dbReference>
<keyword evidence="5 16" id="KW-0723">Serine/threonine-protein kinase</keyword>
<evidence type="ECO:0000313" key="18">
    <source>
        <dbReference type="EMBL" id="NWY20179.1"/>
    </source>
</evidence>
<feature type="non-terminal residue" evidence="18">
    <location>
        <position position="492"/>
    </location>
</feature>
<dbReference type="SMART" id="SM00745">
    <property type="entry name" value="MIT"/>
    <property type="match status" value="2"/>
</dbReference>
<dbReference type="InterPro" id="IPR007330">
    <property type="entry name" value="MIT_dom"/>
</dbReference>
<evidence type="ECO:0000256" key="15">
    <source>
        <dbReference type="PROSITE-ProRule" id="PRU10141"/>
    </source>
</evidence>
<dbReference type="AlphaFoldDB" id="A0A7K7CH54"/>
<dbReference type="InterPro" id="IPR011009">
    <property type="entry name" value="Kinase-like_dom_sf"/>
</dbReference>
<dbReference type="InterPro" id="IPR045269">
    <property type="entry name" value="Atg1-like"/>
</dbReference>
<dbReference type="InterPro" id="IPR008271">
    <property type="entry name" value="Ser/Thr_kinase_AS"/>
</dbReference>
<name>A0A7K7CH54_APHCE</name>
<dbReference type="InterPro" id="IPR000719">
    <property type="entry name" value="Prot_kinase_dom"/>
</dbReference>
<evidence type="ECO:0000256" key="7">
    <source>
        <dbReference type="ARBA" id="ARBA00022737"/>
    </source>
</evidence>
<evidence type="ECO:0000256" key="3">
    <source>
        <dbReference type="ARBA" id="ARBA00021644"/>
    </source>
</evidence>